<evidence type="ECO:0000313" key="1">
    <source>
        <dbReference type="EMBL" id="KAF0328652.1"/>
    </source>
</evidence>
<dbReference type="AlphaFoldDB" id="A0A8H3WQA7"/>
<organism evidence="1 2">
    <name type="scientific">Colletotrichum asianum</name>
    <dbReference type="NCBI Taxonomy" id="702518"/>
    <lineage>
        <taxon>Eukaryota</taxon>
        <taxon>Fungi</taxon>
        <taxon>Dikarya</taxon>
        <taxon>Ascomycota</taxon>
        <taxon>Pezizomycotina</taxon>
        <taxon>Sordariomycetes</taxon>
        <taxon>Hypocreomycetidae</taxon>
        <taxon>Glomerellales</taxon>
        <taxon>Glomerellaceae</taxon>
        <taxon>Colletotrichum</taxon>
        <taxon>Colletotrichum gloeosporioides species complex</taxon>
    </lineage>
</organism>
<proteinExistence type="predicted"/>
<gene>
    <name evidence="1" type="ORF">GQ607_004064</name>
</gene>
<sequence length="350" mass="41320">MSESSESIRDESDDELCESDCECCYYSFPFLNLPREIQLKVVREVPDYWTYISLRQTSSEINELCHVDEKIVLANLRNRLVAPFYDYYDFHASLHLAEGAVKQPPLTGWPEITHENFRSFGKSDLAIEVLRHLPYIENLEYHDNINNIDYKCNVIDYSAWKPGDEYPGKSMEDYFGYEEPVSKHKIAIAYGYESGGVTFILDTLTGSVYEEIIRCTSGVEDEPVEDYFESKKEEFRSFKLMFIPGFDPPENFTDEKYPYDAEKMEKQREPRSPDKWIMDTDEDGLWIRHLYRKFGWPSAAWKKEEGIQAIKDFVARRDQEHDHYQQDLGMQMRLFDAQRQRNEQQHAADQ</sequence>
<dbReference type="EMBL" id="WOWK01000016">
    <property type="protein sequence ID" value="KAF0328652.1"/>
    <property type="molecule type" value="Genomic_DNA"/>
</dbReference>
<dbReference type="Proteomes" id="UP000434172">
    <property type="component" value="Unassembled WGS sequence"/>
</dbReference>
<name>A0A8H3WQA7_9PEZI</name>
<comment type="caution">
    <text evidence="1">The sequence shown here is derived from an EMBL/GenBank/DDBJ whole genome shotgun (WGS) entry which is preliminary data.</text>
</comment>
<evidence type="ECO:0008006" key="3">
    <source>
        <dbReference type="Google" id="ProtNLM"/>
    </source>
</evidence>
<protein>
    <recommendedName>
        <fullName evidence="3">F-box domain-containing protein</fullName>
    </recommendedName>
</protein>
<reference evidence="1 2" key="1">
    <citation type="submission" date="2019-12" db="EMBL/GenBank/DDBJ databases">
        <title>A genome sequence resource for the geographically widespread anthracnose pathogen Colletotrichum asianum.</title>
        <authorList>
            <person name="Meng Y."/>
        </authorList>
    </citation>
    <scope>NUCLEOTIDE SEQUENCE [LARGE SCALE GENOMIC DNA]</scope>
    <source>
        <strain evidence="1 2">ICMP 18580</strain>
    </source>
</reference>
<keyword evidence="2" id="KW-1185">Reference proteome</keyword>
<evidence type="ECO:0000313" key="2">
    <source>
        <dbReference type="Proteomes" id="UP000434172"/>
    </source>
</evidence>
<accession>A0A8H3WQA7</accession>
<dbReference type="OrthoDB" id="5343383at2759"/>